<accession>A0A9D2GRA0</accession>
<organism evidence="2 3">
    <name type="scientific">Candidatus Mucispirillum faecigallinarum</name>
    <dbReference type="NCBI Taxonomy" id="2838699"/>
    <lineage>
        <taxon>Bacteria</taxon>
        <taxon>Pseudomonadati</taxon>
        <taxon>Deferribacterota</taxon>
        <taxon>Deferribacteres</taxon>
        <taxon>Deferribacterales</taxon>
        <taxon>Mucispirillaceae</taxon>
        <taxon>Mucispirillum</taxon>
    </lineage>
</organism>
<dbReference type="AlphaFoldDB" id="A0A9D2GRA0"/>
<feature type="chain" id="PRO_5039644281" description="Porin" evidence="1">
    <location>
        <begin position="20"/>
        <end position="418"/>
    </location>
</feature>
<feature type="signal peptide" evidence="1">
    <location>
        <begin position="1"/>
        <end position="19"/>
    </location>
</feature>
<evidence type="ECO:0008006" key="4">
    <source>
        <dbReference type="Google" id="ProtNLM"/>
    </source>
</evidence>
<gene>
    <name evidence="2" type="ORF">H9804_01150</name>
</gene>
<name>A0A9D2GRA0_9BACT</name>
<evidence type="ECO:0000256" key="1">
    <source>
        <dbReference type="SAM" id="SignalP"/>
    </source>
</evidence>
<evidence type="ECO:0000313" key="3">
    <source>
        <dbReference type="Proteomes" id="UP000824176"/>
    </source>
</evidence>
<evidence type="ECO:0000313" key="2">
    <source>
        <dbReference type="EMBL" id="HIZ88527.1"/>
    </source>
</evidence>
<keyword evidence="1" id="KW-0732">Signal</keyword>
<reference evidence="2" key="2">
    <citation type="submission" date="2021-04" db="EMBL/GenBank/DDBJ databases">
        <authorList>
            <person name="Gilroy R."/>
        </authorList>
    </citation>
    <scope>NUCLEOTIDE SEQUENCE</scope>
    <source>
        <strain evidence="2">ChiW4-1371</strain>
    </source>
</reference>
<dbReference type="Proteomes" id="UP000824176">
    <property type="component" value="Unassembled WGS sequence"/>
</dbReference>
<reference evidence="2" key="1">
    <citation type="journal article" date="2021" name="PeerJ">
        <title>Extensive microbial diversity within the chicken gut microbiome revealed by metagenomics and culture.</title>
        <authorList>
            <person name="Gilroy R."/>
            <person name="Ravi A."/>
            <person name="Getino M."/>
            <person name="Pursley I."/>
            <person name="Horton D.L."/>
            <person name="Alikhan N.F."/>
            <person name="Baker D."/>
            <person name="Gharbi K."/>
            <person name="Hall N."/>
            <person name="Watson M."/>
            <person name="Adriaenssens E.M."/>
            <person name="Foster-Nyarko E."/>
            <person name="Jarju S."/>
            <person name="Secka A."/>
            <person name="Antonio M."/>
            <person name="Oren A."/>
            <person name="Chaudhuri R.R."/>
            <person name="La Ragione R."/>
            <person name="Hildebrand F."/>
            <person name="Pallen M.J."/>
        </authorList>
    </citation>
    <scope>NUCLEOTIDE SEQUENCE</scope>
    <source>
        <strain evidence="2">ChiW4-1371</strain>
    </source>
</reference>
<protein>
    <recommendedName>
        <fullName evidence="4">Porin</fullName>
    </recommendedName>
</protein>
<comment type="caution">
    <text evidence="2">The sequence shown here is derived from an EMBL/GenBank/DDBJ whole genome shotgun (WGS) entry which is preliminary data.</text>
</comment>
<sequence length="418" mass="45922">MRKLLLTWLIALCAVPAFAVEFTSGDFKASIYGNIYADAFYTYSSNNATPIEYFSALQTSNGQHSFGSYAFVGSSNFGVTMSYQNVSGTIEAGLGDPVRKFYLKYNINGQSDHYFLAGRDNNIAFYNYGQLSNDGQCMIDYGAVANKRRLQFRYGVKGFEVAIIIPQIGFGSGDDLAYKDSFGYAYQMTDINGNGVTDANGAPVMVADSIDSAKYMFNFLPRLELAYTIAKDNFNIKFFGSYGAYMYHNETASTYIDAFDKTAHMFYIGFGGYAELGKSFFNYVGYFGQNMYLSNAYGDYRTGISKTMLNPVSLIQQANGKYTIDIQDVLSAGGSIGYGYKAFDGKLVSQIGIGYSASFASHYANTDQNLGAFLNTQYFVTDWFSIVPELALIYNFSGANGEAQGYSVVAGLVAVLSF</sequence>
<dbReference type="EMBL" id="DXAQ01000017">
    <property type="protein sequence ID" value="HIZ88527.1"/>
    <property type="molecule type" value="Genomic_DNA"/>
</dbReference>
<proteinExistence type="predicted"/>